<dbReference type="InterPro" id="IPR029044">
    <property type="entry name" value="Nucleotide-diphossugar_trans"/>
</dbReference>
<evidence type="ECO:0000313" key="13">
    <source>
        <dbReference type="Proteomes" id="UP001085076"/>
    </source>
</evidence>
<dbReference type="Pfam" id="PF12776">
    <property type="entry name" value="Myb_DNA-bind_3"/>
    <property type="match status" value="1"/>
</dbReference>
<organism evidence="12 13">
    <name type="scientific">Dioscorea zingiberensis</name>
    <dbReference type="NCBI Taxonomy" id="325984"/>
    <lineage>
        <taxon>Eukaryota</taxon>
        <taxon>Viridiplantae</taxon>
        <taxon>Streptophyta</taxon>
        <taxon>Embryophyta</taxon>
        <taxon>Tracheophyta</taxon>
        <taxon>Spermatophyta</taxon>
        <taxon>Magnoliopsida</taxon>
        <taxon>Liliopsida</taxon>
        <taxon>Dioscoreales</taxon>
        <taxon>Dioscoreaceae</taxon>
        <taxon>Dioscorea</taxon>
    </lineage>
</organism>
<evidence type="ECO:0000259" key="10">
    <source>
        <dbReference type="Pfam" id="PF12776"/>
    </source>
</evidence>
<keyword evidence="7" id="KW-0472">Membrane</keyword>
<evidence type="ECO:0000313" key="12">
    <source>
        <dbReference type="EMBL" id="KAJ0981584.1"/>
    </source>
</evidence>
<feature type="compositionally biased region" description="Polar residues" evidence="9">
    <location>
        <begin position="163"/>
        <end position="193"/>
    </location>
</feature>
<dbReference type="AlphaFoldDB" id="A0A9D5CYZ1"/>
<comment type="caution">
    <text evidence="12">The sequence shown here is derived from an EMBL/GenBank/DDBJ whole genome shotgun (WGS) entry which is preliminary data.</text>
</comment>
<evidence type="ECO:0000256" key="6">
    <source>
        <dbReference type="ARBA" id="ARBA00023034"/>
    </source>
</evidence>
<evidence type="ECO:0000256" key="3">
    <source>
        <dbReference type="ARBA" id="ARBA00022679"/>
    </source>
</evidence>
<dbReference type="OrthoDB" id="686209at2759"/>
<dbReference type="PANTHER" id="PTHR32044">
    <property type="entry name" value="GLUCOMANNAN 4-BETA-MANNOSYLTRANSFERASE 9"/>
    <property type="match status" value="1"/>
</dbReference>
<keyword evidence="3" id="KW-0808">Transferase</keyword>
<keyword evidence="13" id="KW-1185">Reference proteome</keyword>
<dbReference type="GO" id="GO:0051753">
    <property type="term" value="F:mannan synthase activity"/>
    <property type="evidence" value="ECO:0007669"/>
    <property type="project" value="TreeGrafter"/>
</dbReference>
<feature type="domain" description="Myb/SANT-like" evidence="10">
    <location>
        <begin position="31"/>
        <end position="126"/>
    </location>
</feature>
<evidence type="ECO:0008006" key="14">
    <source>
        <dbReference type="Google" id="ProtNLM"/>
    </source>
</evidence>
<keyword evidence="5" id="KW-1133">Transmembrane helix</keyword>
<accession>A0A9D5CYZ1</accession>
<evidence type="ECO:0000256" key="8">
    <source>
        <dbReference type="ARBA" id="ARBA00023316"/>
    </source>
</evidence>
<evidence type="ECO:0000256" key="9">
    <source>
        <dbReference type="SAM" id="MobiDB-lite"/>
    </source>
</evidence>
<dbReference type="Proteomes" id="UP001085076">
    <property type="component" value="Miscellaneous, Linkage group lg02"/>
</dbReference>
<evidence type="ECO:0000256" key="1">
    <source>
        <dbReference type="ARBA" id="ARBA00004653"/>
    </source>
</evidence>
<keyword evidence="4" id="KW-0812">Transmembrane</keyword>
<dbReference type="GO" id="GO:0000139">
    <property type="term" value="C:Golgi membrane"/>
    <property type="evidence" value="ECO:0007669"/>
    <property type="project" value="UniProtKB-SubCell"/>
</dbReference>
<evidence type="ECO:0000256" key="7">
    <source>
        <dbReference type="ARBA" id="ARBA00023136"/>
    </source>
</evidence>
<reference evidence="12" key="1">
    <citation type="submission" date="2021-03" db="EMBL/GenBank/DDBJ databases">
        <authorList>
            <person name="Li Z."/>
            <person name="Yang C."/>
        </authorList>
    </citation>
    <scope>NUCLEOTIDE SEQUENCE</scope>
    <source>
        <strain evidence="12">Dzin_1.0</strain>
        <tissue evidence="12">Leaf</tissue>
    </source>
</reference>
<dbReference type="InterPro" id="IPR024752">
    <property type="entry name" value="Myb/SANT-like_dom"/>
</dbReference>
<dbReference type="Gene3D" id="3.90.550.10">
    <property type="entry name" value="Spore Coat Polysaccharide Biosynthesis Protein SpsA, Chain A"/>
    <property type="match status" value="1"/>
</dbReference>
<sequence length="403" mass="44868">MSSLGKRPMSAETGSSPGVSKRKGKGTPNRRWTKDMDDILIPCLENMARAGLKVDKSFKRQAFVDAAIVINTRFPDQTMDAANVENHMRSLKTRYQEIKKLMDLSGVGWNDDLKMLTMEEETYRTYIEATGQFSRSIYEQFGAPENEGINEINPETEDMDTSPIESGSQPQETPNVSSTAPNNSRGSRSSKANFDSAMEDIAKGVGELSCTLREAKKHWIELLSAILFDIDDEFDEDDLDRAFKVMHCACGSDLDDSSSNQSSNLMCKLVVLSPIWGLQTFQSEPMLLVAYIRQQRIMQLLRSFVFAKIDLHIDCWDMNVGVTFSGQAASSAPAPPVEAVKRIKDISDTGGWNNRTTIEDMDLAVRVGLGGWKLVHVGDVKVKSELPSTLKALKKDQLHLLLD</sequence>
<gene>
    <name evidence="12" type="ORF">J5N97_009839</name>
</gene>
<proteinExistence type="predicted"/>
<evidence type="ECO:0000256" key="5">
    <source>
        <dbReference type="ARBA" id="ARBA00022989"/>
    </source>
</evidence>
<feature type="region of interest" description="Disordered" evidence="9">
    <location>
        <begin position="1"/>
        <end position="33"/>
    </location>
</feature>
<dbReference type="SUPFAM" id="SSF53448">
    <property type="entry name" value="Nucleotide-diphospho-sugar transferases"/>
    <property type="match status" value="1"/>
</dbReference>
<protein>
    <recommendedName>
        <fullName evidence="14">Myb/SANT-like domain-containing protein</fullName>
    </recommendedName>
</protein>
<evidence type="ECO:0000259" key="11">
    <source>
        <dbReference type="Pfam" id="PF13632"/>
    </source>
</evidence>
<evidence type="ECO:0000256" key="4">
    <source>
        <dbReference type="ARBA" id="ARBA00022692"/>
    </source>
</evidence>
<keyword evidence="8" id="KW-0961">Cell wall biogenesis/degradation</keyword>
<dbReference type="GO" id="GO:0071555">
    <property type="term" value="P:cell wall organization"/>
    <property type="evidence" value="ECO:0007669"/>
    <property type="project" value="UniProtKB-KW"/>
</dbReference>
<dbReference type="PANTHER" id="PTHR32044:SF98">
    <property type="entry name" value="GLUCOMANNAN 4-BETA-MANNOSYLTRANSFERASE 3-RELATED"/>
    <property type="match status" value="1"/>
</dbReference>
<keyword evidence="6" id="KW-0333">Golgi apparatus</keyword>
<keyword evidence="2" id="KW-0328">Glycosyltransferase</keyword>
<name>A0A9D5CYZ1_9LILI</name>
<feature type="domain" description="Glycosyltransferase 2-like" evidence="11">
    <location>
        <begin position="331"/>
        <end position="394"/>
    </location>
</feature>
<dbReference type="InterPro" id="IPR001173">
    <property type="entry name" value="Glyco_trans_2-like"/>
</dbReference>
<reference evidence="12" key="2">
    <citation type="journal article" date="2022" name="Hortic Res">
        <title>The genome of Dioscorea zingiberensis sheds light on the biosynthesis, origin and evolution of the medicinally important diosgenin saponins.</title>
        <authorList>
            <person name="Li Y."/>
            <person name="Tan C."/>
            <person name="Li Z."/>
            <person name="Guo J."/>
            <person name="Li S."/>
            <person name="Chen X."/>
            <person name="Wang C."/>
            <person name="Dai X."/>
            <person name="Yang H."/>
            <person name="Song W."/>
            <person name="Hou L."/>
            <person name="Xu J."/>
            <person name="Tong Z."/>
            <person name="Xu A."/>
            <person name="Yuan X."/>
            <person name="Wang W."/>
            <person name="Yang Q."/>
            <person name="Chen L."/>
            <person name="Sun Z."/>
            <person name="Wang K."/>
            <person name="Pan B."/>
            <person name="Chen J."/>
            <person name="Bao Y."/>
            <person name="Liu F."/>
            <person name="Qi X."/>
            <person name="Gang D.R."/>
            <person name="Wen J."/>
            <person name="Li J."/>
        </authorList>
    </citation>
    <scope>NUCLEOTIDE SEQUENCE</scope>
    <source>
        <strain evidence="12">Dzin_1.0</strain>
    </source>
</reference>
<feature type="region of interest" description="Disordered" evidence="9">
    <location>
        <begin position="146"/>
        <end position="193"/>
    </location>
</feature>
<dbReference type="EMBL" id="JAGGNH010000002">
    <property type="protein sequence ID" value="KAJ0981584.1"/>
    <property type="molecule type" value="Genomic_DNA"/>
</dbReference>
<dbReference type="Pfam" id="PF13632">
    <property type="entry name" value="Glyco_trans_2_3"/>
    <property type="match status" value="1"/>
</dbReference>
<comment type="subcellular location">
    <subcellularLocation>
        <location evidence="1">Golgi apparatus membrane</location>
        <topology evidence="1">Multi-pass membrane protein</topology>
    </subcellularLocation>
</comment>
<evidence type="ECO:0000256" key="2">
    <source>
        <dbReference type="ARBA" id="ARBA00022676"/>
    </source>
</evidence>